<organism evidence="2 3">
    <name type="scientific">Candidatus Curtissbacteria bacterium RIFOXYA1_FULL_41_14</name>
    <dbReference type="NCBI Taxonomy" id="1797737"/>
    <lineage>
        <taxon>Bacteria</taxon>
        <taxon>Candidatus Curtissiibacteriota</taxon>
    </lineage>
</organism>
<comment type="caution">
    <text evidence="2">The sequence shown here is derived from an EMBL/GenBank/DDBJ whole genome shotgun (WGS) entry which is preliminary data.</text>
</comment>
<sequence length="266" mass="29230">MLKLKVIQINIYKGKYLAQLIDFLNKESPDVITMQEVTVGGFNLTGDLSANLFEILKDKLKLNGVYHGDLELTGSPGSTFGNAVFTKSKIKKSRVVTLKKFKSVTLDELDGRSANEIRPQIPRHMLDVLVDAPLGELHAISVHGAWTAPPADTKENLRQAKLIKDYLGQLNKNGEPFILGGDLNMPPGTKVIEMIGSVSNNLMHGSGFTYSLNPKVHSIAPKNYLVDYIFTSEHFKVLSLDVPEVTVSDHLPVVAELLPVIATKQS</sequence>
<dbReference type="Pfam" id="PF03372">
    <property type="entry name" value="Exo_endo_phos"/>
    <property type="match status" value="1"/>
</dbReference>
<gene>
    <name evidence="2" type="ORF">A2196_03265</name>
</gene>
<dbReference type="Proteomes" id="UP000176751">
    <property type="component" value="Unassembled WGS sequence"/>
</dbReference>
<protein>
    <recommendedName>
        <fullName evidence="1">Endonuclease/exonuclease/phosphatase domain-containing protein</fullName>
    </recommendedName>
</protein>
<dbReference type="AlphaFoldDB" id="A0A1F5HBN4"/>
<feature type="domain" description="Endonuclease/exonuclease/phosphatase" evidence="1">
    <location>
        <begin position="8"/>
        <end position="250"/>
    </location>
</feature>
<dbReference type="InterPro" id="IPR005135">
    <property type="entry name" value="Endo/exonuclease/phosphatase"/>
</dbReference>
<dbReference type="GO" id="GO:0003824">
    <property type="term" value="F:catalytic activity"/>
    <property type="evidence" value="ECO:0007669"/>
    <property type="project" value="InterPro"/>
</dbReference>
<dbReference type="GO" id="GO:0006506">
    <property type="term" value="P:GPI anchor biosynthetic process"/>
    <property type="evidence" value="ECO:0007669"/>
    <property type="project" value="TreeGrafter"/>
</dbReference>
<dbReference type="EMBL" id="MFCA01000026">
    <property type="protein sequence ID" value="OGE01490.1"/>
    <property type="molecule type" value="Genomic_DNA"/>
</dbReference>
<evidence type="ECO:0000313" key="3">
    <source>
        <dbReference type="Proteomes" id="UP000176751"/>
    </source>
</evidence>
<accession>A0A1F5HBN4</accession>
<dbReference type="SUPFAM" id="SSF56219">
    <property type="entry name" value="DNase I-like"/>
    <property type="match status" value="1"/>
</dbReference>
<dbReference type="InterPro" id="IPR051916">
    <property type="entry name" value="GPI-anchor_lipid_remodeler"/>
</dbReference>
<reference evidence="2 3" key="1">
    <citation type="journal article" date="2016" name="Nat. Commun.">
        <title>Thousands of microbial genomes shed light on interconnected biogeochemical processes in an aquifer system.</title>
        <authorList>
            <person name="Anantharaman K."/>
            <person name="Brown C.T."/>
            <person name="Hug L.A."/>
            <person name="Sharon I."/>
            <person name="Castelle C.J."/>
            <person name="Probst A.J."/>
            <person name="Thomas B.C."/>
            <person name="Singh A."/>
            <person name="Wilkins M.J."/>
            <person name="Karaoz U."/>
            <person name="Brodie E.L."/>
            <person name="Williams K.H."/>
            <person name="Hubbard S.S."/>
            <person name="Banfield J.F."/>
        </authorList>
    </citation>
    <scope>NUCLEOTIDE SEQUENCE [LARGE SCALE GENOMIC DNA]</scope>
</reference>
<proteinExistence type="predicted"/>
<dbReference type="STRING" id="1797737.A2196_03265"/>
<dbReference type="InterPro" id="IPR036691">
    <property type="entry name" value="Endo/exonu/phosph_ase_sf"/>
</dbReference>
<dbReference type="GO" id="GO:0016020">
    <property type="term" value="C:membrane"/>
    <property type="evidence" value="ECO:0007669"/>
    <property type="project" value="GOC"/>
</dbReference>
<dbReference type="PANTHER" id="PTHR14859:SF1">
    <property type="entry name" value="PGAP2-INTERACTING PROTEIN"/>
    <property type="match status" value="1"/>
</dbReference>
<evidence type="ECO:0000313" key="2">
    <source>
        <dbReference type="EMBL" id="OGE01490.1"/>
    </source>
</evidence>
<name>A0A1F5HBN4_9BACT</name>
<dbReference type="PANTHER" id="PTHR14859">
    <property type="entry name" value="CALCOFLUOR WHITE HYPERSENSITIVE PROTEIN PRECURSOR"/>
    <property type="match status" value="1"/>
</dbReference>
<evidence type="ECO:0000259" key="1">
    <source>
        <dbReference type="Pfam" id="PF03372"/>
    </source>
</evidence>
<dbReference type="Gene3D" id="3.60.10.10">
    <property type="entry name" value="Endonuclease/exonuclease/phosphatase"/>
    <property type="match status" value="1"/>
</dbReference>